<dbReference type="Pfam" id="PF13648">
    <property type="entry name" value="Lipocalin_4"/>
    <property type="match status" value="1"/>
</dbReference>
<dbReference type="Proteomes" id="UP001172083">
    <property type="component" value="Unassembled WGS sequence"/>
</dbReference>
<dbReference type="PROSITE" id="PS51257">
    <property type="entry name" value="PROKAR_LIPOPROTEIN"/>
    <property type="match status" value="1"/>
</dbReference>
<dbReference type="EMBL" id="JAUJEB010000003">
    <property type="protein sequence ID" value="MDN5213362.1"/>
    <property type="molecule type" value="Genomic_DNA"/>
</dbReference>
<gene>
    <name evidence="2" type="ORF">QQ020_14930</name>
</gene>
<dbReference type="InterPro" id="IPR024311">
    <property type="entry name" value="Lipocalin-like"/>
</dbReference>
<evidence type="ECO:0000313" key="2">
    <source>
        <dbReference type="EMBL" id="MDN5213362.1"/>
    </source>
</evidence>
<reference evidence="2" key="1">
    <citation type="submission" date="2023-06" db="EMBL/GenBank/DDBJ databases">
        <title>Genomic of Agaribacillus aureum.</title>
        <authorList>
            <person name="Wang G."/>
        </authorList>
    </citation>
    <scope>NUCLEOTIDE SEQUENCE</scope>
    <source>
        <strain evidence="2">BMA12</strain>
    </source>
</reference>
<proteinExistence type="predicted"/>
<name>A0ABT8L8N4_9BACT</name>
<accession>A0ABT8L8N4</accession>
<feature type="domain" description="Lipocalin-like" evidence="1">
    <location>
        <begin position="34"/>
        <end position="123"/>
    </location>
</feature>
<keyword evidence="3" id="KW-1185">Reference proteome</keyword>
<evidence type="ECO:0000259" key="1">
    <source>
        <dbReference type="Pfam" id="PF13648"/>
    </source>
</evidence>
<organism evidence="2 3">
    <name type="scientific">Agaribacillus aureus</name>
    <dbReference type="NCBI Taxonomy" id="3051825"/>
    <lineage>
        <taxon>Bacteria</taxon>
        <taxon>Pseudomonadati</taxon>
        <taxon>Bacteroidota</taxon>
        <taxon>Cytophagia</taxon>
        <taxon>Cytophagales</taxon>
        <taxon>Splendidivirgaceae</taxon>
        <taxon>Agaribacillus</taxon>
    </lineage>
</organism>
<dbReference type="RefSeq" id="WP_346758702.1">
    <property type="nucleotide sequence ID" value="NZ_JAUJEB010000003.1"/>
</dbReference>
<evidence type="ECO:0000313" key="3">
    <source>
        <dbReference type="Proteomes" id="UP001172083"/>
    </source>
</evidence>
<sequence>MRKKQLFFAFLVVLGLCSCSSDDDNSSSNEEDTLIGKWKLISITDEGQLEQASVCESKSIIEFKNDNTFKDIATIESDNSNNCVYDGFGTSGTFTLNNGVLIRTTIDVIAIPDELNNPDWIEEAKGENDPETVSFENSKLTLTEIYEEQGTTFTTVYTYEKTSEDFFSE</sequence>
<comment type="caution">
    <text evidence="2">The sequence shown here is derived from an EMBL/GenBank/DDBJ whole genome shotgun (WGS) entry which is preliminary data.</text>
</comment>
<protein>
    <submittedName>
        <fullName evidence="2">Lipocalin family protein</fullName>
    </submittedName>
</protein>